<dbReference type="PANTHER" id="PTHR30287:SF1">
    <property type="entry name" value="INNER MEMBRANE PROTEIN"/>
    <property type="match status" value="1"/>
</dbReference>
<dbReference type="PANTHER" id="PTHR30287">
    <property type="entry name" value="MEMBRANE COMPONENT OF PREDICTED ABC SUPERFAMILY METABOLITE UPTAKE TRANSPORTER"/>
    <property type="match status" value="1"/>
</dbReference>
<accession>A0A2W5NFK6</accession>
<keyword evidence="5 6" id="KW-0472">Membrane</keyword>
<evidence type="ECO:0000313" key="9">
    <source>
        <dbReference type="EMBL" id="PZQ52282.1"/>
    </source>
</evidence>
<dbReference type="EMBL" id="QFPW01000001">
    <property type="protein sequence ID" value="PZQ52282.1"/>
    <property type="molecule type" value="Genomic_DNA"/>
</dbReference>
<name>A0A2W5NFK6_RHOSU</name>
<evidence type="ECO:0000256" key="3">
    <source>
        <dbReference type="ARBA" id="ARBA00022692"/>
    </source>
</evidence>
<feature type="transmembrane region" description="Helical" evidence="6">
    <location>
        <begin position="367"/>
        <end position="384"/>
    </location>
</feature>
<evidence type="ECO:0000256" key="5">
    <source>
        <dbReference type="ARBA" id="ARBA00023136"/>
    </source>
</evidence>
<dbReference type="InterPro" id="IPR003838">
    <property type="entry name" value="ABC3_permease_C"/>
</dbReference>
<evidence type="ECO:0000313" key="10">
    <source>
        <dbReference type="Proteomes" id="UP000249185"/>
    </source>
</evidence>
<comment type="subcellular location">
    <subcellularLocation>
        <location evidence="1">Cell membrane</location>
        <topology evidence="1">Multi-pass membrane protein</topology>
    </subcellularLocation>
</comment>
<feature type="transmembrane region" description="Helical" evidence="6">
    <location>
        <begin position="25"/>
        <end position="45"/>
    </location>
</feature>
<comment type="caution">
    <text evidence="9">The sequence shown here is derived from an EMBL/GenBank/DDBJ whole genome shotgun (WGS) entry which is preliminary data.</text>
</comment>
<feature type="domain" description="MacB-like periplasmic core" evidence="8">
    <location>
        <begin position="30"/>
        <end position="240"/>
    </location>
</feature>
<protein>
    <submittedName>
        <fullName evidence="9">Drug:proton antiporter</fullName>
    </submittedName>
</protein>
<reference evidence="9 10" key="1">
    <citation type="submission" date="2017-08" db="EMBL/GenBank/DDBJ databases">
        <title>Infants hospitalized years apart are colonized by the same room-sourced microbial strains.</title>
        <authorList>
            <person name="Brooks B."/>
            <person name="Olm M.R."/>
            <person name="Firek B.A."/>
            <person name="Baker R."/>
            <person name="Thomas B.C."/>
            <person name="Morowitz M.J."/>
            <person name="Banfield J.F."/>
        </authorList>
    </citation>
    <scope>NUCLEOTIDE SEQUENCE [LARGE SCALE GENOMIC DNA]</scope>
    <source>
        <strain evidence="9">S2_005_002_R2_34</strain>
    </source>
</reference>
<dbReference type="InterPro" id="IPR036640">
    <property type="entry name" value="ABC1_TM_sf"/>
</dbReference>
<feature type="transmembrane region" description="Helical" evidence="6">
    <location>
        <begin position="810"/>
        <end position="835"/>
    </location>
</feature>
<feature type="transmembrane region" description="Helical" evidence="6">
    <location>
        <begin position="404"/>
        <end position="427"/>
    </location>
</feature>
<feature type="transmembrane region" description="Helical" evidence="6">
    <location>
        <begin position="266"/>
        <end position="293"/>
    </location>
</feature>
<keyword evidence="2" id="KW-1003">Cell membrane</keyword>
<evidence type="ECO:0000259" key="7">
    <source>
        <dbReference type="Pfam" id="PF02687"/>
    </source>
</evidence>
<dbReference type="Pfam" id="PF02687">
    <property type="entry name" value="FtsX"/>
    <property type="match status" value="2"/>
</dbReference>
<organism evidence="9 10">
    <name type="scientific">Rhodovulum sulfidophilum</name>
    <name type="common">Rhodobacter sulfidophilus</name>
    <dbReference type="NCBI Taxonomy" id="35806"/>
    <lineage>
        <taxon>Bacteria</taxon>
        <taxon>Pseudomonadati</taxon>
        <taxon>Pseudomonadota</taxon>
        <taxon>Alphaproteobacteria</taxon>
        <taxon>Rhodobacterales</taxon>
        <taxon>Paracoccaceae</taxon>
        <taxon>Rhodovulum</taxon>
    </lineage>
</organism>
<evidence type="ECO:0000256" key="6">
    <source>
        <dbReference type="SAM" id="Phobius"/>
    </source>
</evidence>
<feature type="transmembrane region" description="Helical" evidence="6">
    <location>
        <begin position="728"/>
        <end position="748"/>
    </location>
</feature>
<feature type="domain" description="ABC3 transporter permease C-terminal" evidence="7">
    <location>
        <begin position="272"/>
        <end position="387"/>
    </location>
</feature>
<proteinExistence type="predicted"/>
<feature type="domain" description="ABC3 transporter permease C-terminal" evidence="7">
    <location>
        <begin position="733"/>
        <end position="835"/>
    </location>
</feature>
<feature type="transmembrane region" description="Helical" evidence="6">
    <location>
        <begin position="314"/>
        <end position="347"/>
    </location>
</feature>
<sequence>MITPATAGVALRLALRELRGGLRGFYVLLACLALGVAAIAAVGMVRGAIENGLVRESARLLGGDAEMEFAYRYANDAERAWMAEKALAVSEIVDFRSMVTTVPADGVAPERGLVQVKAVDSAYPLVGQIRLGGGEPLAEALAPRDGRPGLVAQGILLDRLGLAPGDVVTLGTQEFRIADRIEEEPDTGSGGFTLGPRVIVRLPDLATSGLLTEGSLFNSAYRLRLAPEADLPALQREARDAFADDGLQWKDRRNATPSLQRYVDRLGAFLVLIGLAGLAVGGVGVGSAVRAHLEGKKETIATLRTLGASSDTIFLVYFLQIGLVAALGIVAGLILGAGVPLALAPLIERALPLPAAFALYPRPLVEAALYGGMTALIFTLWPLARARDIRAAELFRDIEGRRRWPAPVFVAATLGLVVALIALATRLSGNPELALTTAAGVIFALVLLFFAALGLRALARALARGALTEGRPALRWALAALGGPSGETAPVVLSLGLGLAVLAGVGQIDTNLRHLISTELPERAPAFFFVDIQNDQLPGFLETAGAVEGVERVETAPMLRGVITRINGVPAREAVGRGHWALSGDRGITYAATPPEGSALTEGAWWPEDYSGEPVMSFAEEEGRELGLKLGDKVTVNVLGRDLTATITSFRKVEFRSMGINFLMVVDPAALAGAPHTHIATVYAEEAAEAPLLRAVTEGAPNITAISVRDAVDQASGAMQAISSATRWGASATLLTGLIVLIGAAASGQRARIYESAVLKTLGATRARILASFALRSALIGAAAGAVALLAGAVAGWWVTTRIMEATYVFAPLSALGIVAGGAFASLLAGLAFALPPLRARPARVLRARD</sequence>
<dbReference type="GO" id="GO:0005524">
    <property type="term" value="F:ATP binding"/>
    <property type="evidence" value="ECO:0007669"/>
    <property type="project" value="InterPro"/>
</dbReference>
<feature type="transmembrane region" description="Helical" evidence="6">
    <location>
        <begin position="769"/>
        <end position="798"/>
    </location>
</feature>
<keyword evidence="3 6" id="KW-0812">Transmembrane</keyword>
<dbReference type="InterPro" id="IPR025857">
    <property type="entry name" value="MacB_PCD"/>
</dbReference>
<evidence type="ECO:0000259" key="8">
    <source>
        <dbReference type="Pfam" id="PF12704"/>
    </source>
</evidence>
<evidence type="ECO:0000256" key="4">
    <source>
        <dbReference type="ARBA" id="ARBA00022989"/>
    </source>
</evidence>
<dbReference type="AlphaFoldDB" id="A0A2W5NFK6"/>
<feature type="transmembrane region" description="Helical" evidence="6">
    <location>
        <begin position="433"/>
        <end position="455"/>
    </location>
</feature>
<dbReference type="Pfam" id="PF12704">
    <property type="entry name" value="MacB_PCD"/>
    <property type="match status" value="1"/>
</dbReference>
<evidence type="ECO:0000256" key="1">
    <source>
        <dbReference type="ARBA" id="ARBA00004651"/>
    </source>
</evidence>
<dbReference type="InterPro" id="IPR038766">
    <property type="entry name" value="Membrane_comp_ABC_pdt"/>
</dbReference>
<gene>
    <name evidence="9" type="ORF">DI556_01065</name>
</gene>
<dbReference type="GO" id="GO:0005886">
    <property type="term" value="C:plasma membrane"/>
    <property type="evidence" value="ECO:0007669"/>
    <property type="project" value="UniProtKB-SubCell"/>
</dbReference>
<keyword evidence="4 6" id="KW-1133">Transmembrane helix</keyword>
<dbReference type="SUPFAM" id="SSF90123">
    <property type="entry name" value="ABC transporter transmembrane region"/>
    <property type="match status" value="1"/>
</dbReference>
<dbReference type="Proteomes" id="UP000249185">
    <property type="component" value="Unassembled WGS sequence"/>
</dbReference>
<evidence type="ECO:0000256" key="2">
    <source>
        <dbReference type="ARBA" id="ARBA00022475"/>
    </source>
</evidence>